<name>A0A516KKE5_9BACI</name>
<dbReference type="InterPro" id="IPR000887">
    <property type="entry name" value="Aldlse_KDPG_KHG"/>
</dbReference>
<dbReference type="CDD" id="cd00452">
    <property type="entry name" value="KDPG_aldolase"/>
    <property type="match status" value="1"/>
</dbReference>
<reference evidence="6 7" key="1">
    <citation type="submission" date="2019-07" db="EMBL/GenBank/DDBJ databases">
        <authorList>
            <person name="Li J."/>
        </authorList>
    </citation>
    <scope>NUCLEOTIDE SEQUENCE [LARGE SCALE GENOMIC DNA]</scope>
    <source>
        <strain evidence="6 7">TKL69</strain>
    </source>
</reference>
<dbReference type="EMBL" id="CP041666">
    <property type="protein sequence ID" value="QDP41880.1"/>
    <property type="molecule type" value="Genomic_DNA"/>
</dbReference>
<dbReference type="RefSeq" id="WP_143896860.1">
    <property type="nucleotide sequence ID" value="NZ_CP041666.1"/>
</dbReference>
<dbReference type="InterPro" id="IPR013785">
    <property type="entry name" value="Aldolase_TIM"/>
</dbReference>
<dbReference type="PANTHER" id="PTHR30246">
    <property type="entry name" value="2-KETO-3-DEOXY-6-PHOSPHOGLUCONATE ALDOLASE"/>
    <property type="match status" value="1"/>
</dbReference>
<evidence type="ECO:0000256" key="3">
    <source>
        <dbReference type="ARBA" id="ARBA00011233"/>
    </source>
</evidence>
<keyword evidence="7" id="KW-1185">Reference proteome</keyword>
<keyword evidence="5" id="KW-0119">Carbohydrate metabolism</keyword>
<dbReference type="PANTHER" id="PTHR30246:SF1">
    <property type="entry name" value="2-DEHYDRO-3-DEOXY-6-PHOSPHOGALACTONATE ALDOLASE-RELATED"/>
    <property type="match status" value="1"/>
</dbReference>
<evidence type="ECO:0000313" key="7">
    <source>
        <dbReference type="Proteomes" id="UP000315215"/>
    </source>
</evidence>
<dbReference type="NCBIfam" id="TIGR01182">
    <property type="entry name" value="eda"/>
    <property type="match status" value="1"/>
</dbReference>
<dbReference type="Proteomes" id="UP000315215">
    <property type="component" value="Chromosome"/>
</dbReference>
<comment type="similarity">
    <text evidence="2">Belongs to the KHG/KDPG aldolase family.</text>
</comment>
<dbReference type="OrthoDB" id="9802667at2"/>
<keyword evidence="4" id="KW-0456">Lyase</keyword>
<dbReference type="GO" id="GO:0016829">
    <property type="term" value="F:lyase activity"/>
    <property type="evidence" value="ECO:0007669"/>
    <property type="project" value="UniProtKB-KW"/>
</dbReference>
<evidence type="ECO:0000256" key="4">
    <source>
        <dbReference type="ARBA" id="ARBA00023239"/>
    </source>
</evidence>
<comment type="pathway">
    <text evidence="1">Carbohydrate acid metabolism.</text>
</comment>
<dbReference type="SUPFAM" id="SSF51569">
    <property type="entry name" value="Aldolase"/>
    <property type="match status" value="1"/>
</dbReference>
<comment type="subunit">
    <text evidence="3">Homotrimer.</text>
</comment>
<dbReference type="Pfam" id="PF01081">
    <property type="entry name" value="Aldolase"/>
    <property type="match status" value="1"/>
</dbReference>
<evidence type="ECO:0000256" key="1">
    <source>
        <dbReference type="ARBA" id="ARBA00004761"/>
    </source>
</evidence>
<protein>
    <submittedName>
        <fullName evidence="6">Bifunctional 4-hydroxy-2-oxoglutarate aldolase/2-dehydro-3-deoxy-phosphogluconate aldolase</fullName>
    </submittedName>
</protein>
<sequence length="207" mass="22301">MNVSMLTEVPIIPVLRKIPYEKSERIIQALVNGGIKSVEITMESDGAEKMLEAARGKFGDEVIVGAGTVVTKEDCQRAIEAGAQFIVSPILVEEVVRFASEQKILVIPGVFTPSEMMKAMQNGASMVKVFPASVLGPEFIKDVKGPLQNVSIMCTGGITRETAKSYLDAGALAVGAGSALLKKDLIAKEEFEGITKEARKWLRMISD</sequence>
<organism evidence="6 7">
    <name type="scientific">Radiobacillus deserti</name>
    <dbReference type="NCBI Taxonomy" id="2594883"/>
    <lineage>
        <taxon>Bacteria</taxon>
        <taxon>Bacillati</taxon>
        <taxon>Bacillota</taxon>
        <taxon>Bacilli</taxon>
        <taxon>Bacillales</taxon>
        <taxon>Bacillaceae</taxon>
        <taxon>Radiobacillus</taxon>
    </lineage>
</organism>
<evidence type="ECO:0000256" key="2">
    <source>
        <dbReference type="ARBA" id="ARBA00006906"/>
    </source>
</evidence>
<dbReference type="KEGG" id="aqt:FN924_17900"/>
<gene>
    <name evidence="6" type="ORF">FN924_17900</name>
</gene>
<evidence type="ECO:0000256" key="5">
    <source>
        <dbReference type="ARBA" id="ARBA00023277"/>
    </source>
</evidence>
<dbReference type="AlphaFoldDB" id="A0A516KKE5"/>
<dbReference type="Gene3D" id="3.20.20.70">
    <property type="entry name" value="Aldolase class I"/>
    <property type="match status" value="1"/>
</dbReference>
<accession>A0A516KKE5</accession>
<evidence type="ECO:0000313" key="6">
    <source>
        <dbReference type="EMBL" id="QDP41880.1"/>
    </source>
</evidence>
<proteinExistence type="inferred from homology"/>